<evidence type="ECO:0000259" key="3">
    <source>
        <dbReference type="Pfam" id="PF16751"/>
    </source>
</evidence>
<evidence type="ECO:0000256" key="1">
    <source>
        <dbReference type="SAM" id="MobiDB-lite"/>
    </source>
</evidence>
<proteinExistence type="predicted"/>
<dbReference type="EMBL" id="LT629971">
    <property type="protein sequence ID" value="SEH92337.1"/>
    <property type="molecule type" value="Genomic_DNA"/>
</dbReference>
<evidence type="ECO:0000313" key="5">
    <source>
        <dbReference type="Proteomes" id="UP000182915"/>
    </source>
</evidence>
<feature type="domain" description="Anti-sigma-D factor RsdA sigma factor binding region" evidence="3">
    <location>
        <begin position="15"/>
        <end position="60"/>
    </location>
</feature>
<feature type="compositionally biased region" description="Low complexity" evidence="1">
    <location>
        <begin position="271"/>
        <end position="282"/>
    </location>
</feature>
<reference evidence="5" key="1">
    <citation type="submission" date="2016-10" db="EMBL/GenBank/DDBJ databases">
        <authorList>
            <person name="Varghese N."/>
            <person name="Submissions S."/>
        </authorList>
    </citation>
    <scope>NUCLEOTIDE SEQUENCE [LARGE SCALE GENOMIC DNA]</scope>
    <source>
        <strain evidence="5">DSM 45405</strain>
    </source>
</reference>
<dbReference type="RefSeq" id="WP_083410107.1">
    <property type="nucleotide sequence ID" value="NZ_LT629971.1"/>
</dbReference>
<dbReference type="Proteomes" id="UP000182915">
    <property type="component" value="Chromosome I"/>
</dbReference>
<gene>
    <name evidence="4" type="ORF">SAMN04489835_5750</name>
</gene>
<keyword evidence="2" id="KW-1133">Transmembrane helix</keyword>
<evidence type="ECO:0000313" key="4">
    <source>
        <dbReference type="EMBL" id="SEH92337.1"/>
    </source>
</evidence>
<protein>
    <submittedName>
        <fullName evidence="4">Anti-sigma-D factor RsdA to sigma factor binding region</fullName>
    </submittedName>
</protein>
<organism evidence="4 5">
    <name type="scientific">Mycolicibacterium rutilum</name>
    <name type="common">Mycobacterium rutilum</name>
    <dbReference type="NCBI Taxonomy" id="370526"/>
    <lineage>
        <taxon>Bacteria</taxon>
        <taxon>Bacillati</taxon>
        <taxon>Actinomycetota</taxon>
        <taxon>Actinomycetes</taxon>
        <taxon>Mycobacteriales</taxon>
        <taxon>Mycobacteriaceae</taxon>
        <taxon>Mycolicibacterium</taxon>
    </lineage>
</organism>
<dbReference type="STRING" id="370526.SAMN04489835_5750"/>
<feature type="compositionally biased region" description="Low complexity" evidence="1">
    <location>
        <begin position="220"/>
        <end position="248"/>
    </location>
</feature>
<dbReference type="Pfam" id="PF16751">
    <property type="entry name" value="RsdA_SigD_bd"/>
    <property type="match status" value="1"/>
</dbReference>
<dbReference type="Gene3D" id="6.10.250.1300">
    <property type="match status" value="1"/>
</dbReference>
<dbReference type="AlphaFoldDB" id="A0A1H6M2Z0"/>
<accession>A0A1H6M2Z0</accession>
<keyword evidence="2" id="KW-0812">Transmembrane</keyword>
<feature type="compositionally biased region" description="Pro residues" evidence="1">
    <location>
        <begin position="313"/>
        <end position="323"/>
    </location>
</feature>
<dbReference type="OrthoDB" id="4762520at2"/>
<keyword evidence="2" id="KW-0472">Membrane</keyword>
<dbReference type="InterPro" id="IPR031928">
    <property type="entry name" value="RsdA_SigD-bd"/>
</dbReference>
<sequence length="376" mass="39095">MPDFGRWTSNGGDPSLNEINRTDRFLDSLAYQQPVYSTDPGEAELANLLAGWRDEVREAPLTAVVTPRDAVLALDRAAASRRRTRFSLAVVGSTAAAVLCLGGFGAVVAGSGPGDALYGLRTMLFGEQHSQRDDAVVLAAQTQMAEVQQLIDQGQWQAAQDKLETLTTTVATVGDTERKEELVTQWQELTVKVEAQDPAATVPPGAPLPTFPDIPVTVLDTPPSDATTTSAASDTTSASEPTSPSSPSSEPPTSPSDSPSPSSTPSPTPSPSTTQAPTLLPSTPSPTPLPSPSASSPLPSPTSIPRSTVTTPVPTPQPTPQPTPTTRVELPTPSTPASVVQEESEPPAQAPTPEQPVERAPVTTTVVVPEPDNEAG</sequence>
<name>A0A1H6M2Z0_MYCRU</name>
<feature type="transmembrane region" description="Helical" evidence="2">
    <location>
        <begin position="86"/>
        <end position="108"/>
    </location>
</feature>
<keyword evidence="5" id="KW-1185">Reference proteome</keyword>
<feature type="region of interest" description="Disordered" evidence="1">
    <location>
        <begin position="199"/>
        <end position="376"/>
    </location>
</feature>
<feature type="compositionally biased region" description="Low complexity" evidence="1">
    <location>
        <begin position="292"/>
        <end position="312"/>
    </location>
</feature>
<evidence type="ECO:0000256" key="2">
    <source>
        <dbReference type="SAM" id="Phobius"/>
    </source>
</evidence>